<dbReference type="SUPFAM" id="SSF53254">
    <property type="entry name" value="Phosphoglycerate mutase-like"/>
    <property type="match status" value="1"/>
</dbReference>
<dbReference type="EMBL" id="CP029425">
    <property type="protein sequence ID" value="AWL97121.1"/>
    <property type="molecule type" value="Genomic_DNA"/>
</dbReference>
<sequence>MPVAALWPQRPTSLEMSMEGETFLWLIRHAPVAGVTGTIHASDAPADLSDRAQLDAVRRHLPPDAAGYASPSRRTVETARALGLEPEPVSEFREQDFGDWTGHRHDELEATRGEAYAQFWNDPAGGRPPGGESFADQVARVRLGLSRIAAGSATLVVHSGTIRAALCIALDLTPTAALRFVVDPLSLTRIDRLLSGWRVVSVNQRIS</sequence>
<dbReference type="GO" id="GO:0005737">
    <property type="term" value="C:cytoplasm"/>
    <property type="evidence" value="ECO:0007669"/>
    <property type="project" value="TreeGrafter"/>
</dbReference>
<dbReference type="PANTHER" id="PTHR48100:SF1">
    <property type="entry name" value="HISTIDINE PHOSPHATASE FAMILY PROTEIN-RELATED"/>
    <property type="match status" value="1"/>
</dbReference>
<name>A0A2U8PH96_9BRAD</name>
<dbReference type="Proteomes" id="UP000215703">
    <property type="component" value="Chromosome"/>
</dbReference>
<protein>
    <submittedName>
        <fullName evidence="1">Histidine phosphatase family protein</fullName>
    </submittedName>
</protein>
<dbReference type="Pfam" id="PF00300">
    <property type="entry name" value="His_Phos_1"/>
    <property type="match status" value="1"/>
</dbReference>
<accession>A0A2U8PH96</accession>
<dbReference type="CDD" id="cd07067">
    <property type="entry name" value="HP_PGM_like"/>
    <property type="match status" value="1"/>
</dbReference>
<evidence type="ECO:0000313" key="1">
    <source>
        <dbReference type="EMBL" id="AWL97121.1"/>
    </source>
</evidence>
<dbReference type="GO" id="GO:0016791">
    <property type="term" value="F:phosphatase activity"/>
    <property type="evidence" value="ECO:0007669"/>
    <property type="project" value="TreeGrafter"/>
</dbReference>
<dbReference type="Gene3D" id="3.40.50.1240">
    <property type="entry name" value="Phosphoglycerate mutase-like"/>
    <property type="match status" value="1"/>
</dbReference>
<dbReference type="PANTHER" id="PTHR48100">
    <property type="entry name" value="BROAD-SPECIFICITY PHOSPHATASE YOR283W-RELATED"/>
    <property type="match status" value="1"/>
</dbReference>
<reference evidence="1 2" key="1">
    <citation type="journal article" date="2014" name="Int. J. Syst. Evol. Microbiol.">
        <title>Bradyrhizobium ottawaense sp. nov., a symbiotic nitrogen fixing bacterium from root nodules of soybeans in Canada.</title>
        <authorList>
            <person name="Yu X."/>
            <person name="Cloutier S."/>
            <person name="Tambong J.T."/>
            <person name="Bromfield E.S."/>
        </authorList>
    </citation>
    <scope>NUCLEOTIDE SEQUENCE [LARGE SCALE GENOMIC DNA]</scope>
    <source>
        <strain evidence="1 2">OO99</strain>
    </source>
</reference>
<reference evidence="1 2" key="2">
    <citation type="journal article" date="2017" name="Syst. Appl. Microbiol.">
        <title>Soybeans inoculated with root zone soils of Canadian native legumes harbour diverse and novel Bradyrhizobium spp. that possess agricultural potential.</title>
        <authorList>
            <person name="Bromfield E.S.P."/>
            <person name="Cloutier S."/>
            <person name="Tambong J.T."/>
            <person name="Tran Thi T.V."/>
        </authorList>
    </citation>
    <scope>NUCLEOTIDE SEQUENCE [LARGE SCALE GENOMIC DNA]</scope>
    <source>
        <strain evidence="1 2">OO99</strain>
    </source>
</reference>
<dbReference type="InterPro" id="IPR013078">
    <property type="entry name" value="His_Pase_superF_clade-1"/>
</dbReference>
<gene>
    <name evidence="1" type="ORF">CIT37_37175</name>
</gene>
<proteinExistence type="predicted"/>
<dbReference type="InterPro" id="IPR050275">
    <property type="entry name" value="PGM_Phosphatase"/>
</dbReference>
<dbReference type="AlphaFoldDB" id="A0A2U8PH96"/>
<dbReference type="SMART" id="SM00855">
    <property type="entry name" value="PGAM"/>
    <property type="match status" value="1"/>
</dbReference>
<evidence type="ECO:0000313" key="2">
    <source>
        <dbReference type="Proteomes" id="UP000215703"/>
    </source>
</evidence>
<dbReference type="KEGG" id="bot:CIT37_37175"/>
<organism evidence="1 2">
    <name type="scientific">Bradyrhizobium ottawaense</name>
    <dbReference type="NCBI Taxonomy" id="931866"/>
    <lineage>
        <taxon>Bacteria</taxon>
        <taxon>Pseudomonadati</taxon>
        <taxon>Pseudomonadota</taxon>
        <taxon>Alphaproteobacteria</taxon>
        <taxon>Hyphomicrobiales</taxon>
        <taxon>Nitrobacteraceae</taxon>
        <taxon>Bradyrhizobium</taxon>
    </lineage>
</organism>
<dbReference type="InterPro" id="IPR029033">
    <property type="entry name" value="His_PPase_superfam"/>
</dbReference>
<dbReference type="OrthoDB" id="8347407at2"/>